<dbReference type="InterPro" id="IPR000845">
    <property type="entry name" value="Nucleoside_phosphorylase_d"/>
</dbReference>
<evidence type="ECO:0000256" key="6">
    <source>
        <dbReference type="ARBA" id="ARBA00031036"/>
    </source>
</evidence>
<comment type="caution">
    <text evidence="8">The sequence shown here is derived from an EMBL/GenBank/DDBJ whole genome shotgun (WGS) entry which is preliminary data.</text>
</comment>
<reference evidence="8 9" key="1">
    <citation type="submission" date="2019-03" db="EMBL/GenBank/DDBJ databases">
        <title>Sequencing 23 genomes of Wallemia ichthyophaga.</title>
        <authorList>
            <person name="Gostincar C."/>
        </authorList>
    </citation>
    <scope>NUCLEOTIDE SEQUENCE [LARGE SCALE GENOMIC DNA]</scope>
    <source>
        <strain evidence="8 9">EXF-8621</strain>
    </source>
</reference>
<evidence type="ECO:0000256" key="3">
    <source>
        <dbReference type="ARBA" id="ARBA00011886"/>
    </source>
</evidence>
<keyword evidence="4" id="KW-0328">Glycosyltransferase</keyword>
<dbReference type="EMBL" id="SPOF01000017">
    <property type="protein sequence ID" value="TIB12779.1"/>
    <property type="molecule type" value="Genomic_DNA"/>
</dbReference>
<dbReference type="UniPathway" id="UPA00606"/>
<dbReference type="GO" id="GO:0004731">
    <property type="term" value="F:purine-nucleoside phosphorylase activity"/>
    <property type="evidence" value="ECO:0007669"/>
    <property type="project" value="UniProtKB-EC"/>
</dbReference>
<comment type="pathway">
    <text evidence="1">Purine metabolism; purine nucleoside salvage.</text>
</comment>
<evidence type="ECO:0000313" key="8">
    <source>
        <dbReference type="EMBL" id="TIB12779.1"/>
    </source>
</evidence>
<evidence type="ECO:0000256" key="1">
    <source>
        <dbReference type="ARBA" id="ARBA00005058"/>
    </source>
</evidence>
<sequence length="332" mass="35590">MEVKAIEQAVQTLKSRVPAQLASPVIGIVCGSGLGTLADDLDSRFEIDYAEIPGFAESGVSGHKSKLAFGFLGKDIKVPVVCMLGRANNTLKFHMYEGWTASQTIFPIRTMAHLGIDSIIITNAAGSLNPQIPSGTIVSVHDHIAFPGLTSENPLKGPLVPIQTPALKKTTPEPPQPPRFLPQSDAHNFDLRLLAHRAAHKIGLSKDAVVEGTYCWVTGPTYETPAEGRLLRQAGADVVGMSTIPEVIAAHHAGVKVLVLSLVTNLVVIPESYPSAKAIVEAELNGTPPPVYKKSEVVSHMEVLEEGQKKAQDMRRLVSEVIESRARSQGLV</sequence>
<dbReference type="PANTHER" id="PTHR11904:SF9">
    <property type="entry name" value="PURINE NUCLEOSIDE PHOSPHORYLASE-RELATED"/>
    <property type="match status" value="1"/>
</dbReference>
<dbReference type="EC" id="2.4.2.1" evidence="3"/>
<comment type="similarity">
    <text evidence="2">Belongs to the PNP/MTAP phosphorylase family.</text>
</comment>
<dbReference type="SUPFAM" id="SSF53167">
    <property type="entry name" value="Purine and uridine phosphorylases"/>
    <property type="match status" value="1"/>
</dbReference>
<dbReference type="NCBIfam" id="NF006054">
    <property type="entry name" value="PRK08202.1"/>
    <property type="match status" value="1"/>
</dbReference>
<dbReference type="OrthoDB" id="10261782at2759"/>
<dbReference type="NCBIfam" id="TIGR01697">
    <property type="entry name" value="PNPH-PUNA-XAPA"/>
    <property type="match status" value="1"/>
</dbReference>
<keyword evidence="5" id="KW-0808">Transferase</keyword>
<dbReference type="InterPro" id="IPR035994">
    <property type="entry name" value="Nucleoside_phosphorylase_sf"/>
</dbReference>
<evidence type="ECO:0000313" key="9">
    <source>
        <dbReference type="Proteomes" id="UP000306954"/>
    </source>
</evidence>
<dbReference type="Proteomes" id="UP000306954">
    <property type="component" value="Unassembled WGS sequence"/>
</dbReference>
<dbReference type="Gene3D" id="3.40.50.1580">
    <property type="entry name" value="Nucleoside phosphorylase domain"/>
    <property type="match status" value="1"/>
</dbReference>
<dbReference type="GO" id="GO:0009116">
    <property type="term" value="P:nucleoside metabolic process"/>
    <property type="evidence" value="ECO:0007669"/>
    <property type="project" value="InterPro"/>
</dbReference>
<dbReference type="Pfam" id="PF01048">
    <property type="entry name" value="PNP_UDP_1"/>
    <property type="match status" value="1"/>
</dbReference>
<evidence type="ECO:0000256" key="2">
    <source>
        <dbReference type="ARBA" id="ARBA00006751"/>
    </source>
</evidence>
<protein>
    <recommendedName>
        <fullName evidence="3">purine-nucleoside phosphorylase</fullName>
        <ecNumber evidence="3">2.4.2.1</ecNumber>
    </recommendedName>
    <alternativeName>
        <fullName evidence="6">Inosine-guanosine phosphorylase</fullName>
    </alternativeName>
</protein>
<evidence type="ECO:0000256" key="5">
    <source>
        <dbReference type="ARBA" id="ARBA00022679"/>
    </source>
</evidence>
<dbReference type="AlphaFoldDB" id="A0A4T0GUK0"/>
<name>A0A4T0GUK0_WALIC</name>
<gene>
    <name evidence="8" type="ORF">E3P90_01914</name>
</gene>
<proteinExistence type="inferred from homology"/>
<dbReference type="InterPro" id="IPR011268">
    <property type="entry name" value="Purine_phosphorylase"/>
</dbReference>
<accession>A0A4T0GUK0</accession>
<evidence type="ECO:0000256" key="4">
    <source>
        <dbReference type="ARBA" id="ARBA00022676"/>
    </source>
</evidence>
<dbReference type="PANTHER" id="PTHR11904">
    <property type="entry name" value="METHYLTHIOADENOSINE/PURINE NUCLEOSIDE PHOSPHORYLASE"/>
    <property type="match status" value="1"/>
</dbReference>
<dbReference type="CDD" id="cd09009">
    <property type="entry name" value="PNP-EcPNPII_like"/>
    <property type="match status" value="1"/>
</dbReference>
<dbReference type="GO" id="GO:0005737">
    <property type="term" value="C:cytoplasm"/>
    <property type="evidence" value="ECO:0007669"/>
    <property type="project" value="TreeGrafter"/>
</dbReference>
<feature type="domain" description="Nucleoside phosphorylase" evidence="7">
    <location>
        <begin position="26"/>
        <end position="323"/>
    </location>
</feature>
<organism evidence="8 9">
    <name type="scientific">Wallemia ichthyophaga</name>
    <dbReference type="NCBI Taxonomy" id="245174"/>
    <lineage>
        <taxon>Eukaryota</taxon>
        <taxon>Fungi</taxon>
        <taxon>Dikarya</taxon>
        <taxon>Basidiomycota</taxon>
        <taxon>Wallemiomycotina</taxon>
        <taxon>Wallemiomycetes</taxon>
        <taxon>Wallemiales</taxon>
        <taxon>Wallemiaceae</taxon>
        <taxon>Wallemia</taxon>
    </lineage>
</organism>
<evidence type="ECO:0000259" key="7">
    <source>
        <dbReference type="Pfam" id="PF01048"/>
    </source>
</evidence>